<dbReference type="InterPro" id="IPR013083">
    <property type="entry name" value="Znf_RING/FYVE/PHD"/>
</dbReference>
<dbReference type="InterPro" id="IPR017907">
    <property type="entry name" value="Znf_RING_CS"/>
</dbReference>
<dbReference type="InterPro" id="IPR001841">
    <property type="entry name" value="Znf_RING"/>
</dbReference>
<evidence type="ECO:0000256" key="10">
    <source>
        <dbReference type="SAM" id="MobiDB-lite"/>
    </source>
</evidence>
<keyword evidence="13" id="KW-1185">Reference proteome</keyword>
<comment type="similarity">
    <text evidence="2">Belongs to the RNF10 family.</text>
</comment>
<evidence type="ECO:0000313" key="13">
    <source>
        <dbReference type="Proteomes" id="UP001151699"/>
    </source>
</evidence>
<evidence type="ECO:0000313" key="12">
    <source>
        <dbReference type="EMBL" id="KAJ6641373.1"/>
    </source>
</evidence>
<keyword evidence="6" id="KW-0862">Zinc</keyword>
<dbReference type="GO" id="GO:0005737">
    <property type="term" value="C:cytoplasm"/>
    <property type="evidence" value="ECO:0007669"/>
    <property type="project" value="UniProtKB-SubCell"/>
</dbReference>
<dbReference type="OrthoDB" id="10064108at2759"/>
<dbReference type="InterPro" id="IPR018957">
    <property type="entry name" value="Znf_C3HC4_RING-type"/>
</dbReference>
<keyword evidence="5 9" id="KW-0863">Zinc-finger</keyword>
<sequence length="249" mass="28612">MKNITFVLCVMMNSAKGSQTERKSQDVSIGKQWPRNSRRRDPKSAPQASSDSPRKPHKPQNNFDKRASNNVRGNGYQRSTGPTTLTPRPRLDDDEPVDAELNSVYLSGGKKPNLNHLLNFNYARRETEPNEGRNGYNRPFARRLKYNKEQFLQANFQFVIRSDIRKAILDPHLKSPDHLIDWSFVEQVNVLSSEEPQCPICLYYPVAGKMTKCGHIYCWPCVLHYLSLSDQLSRNCPICNEMVSKNDLK</sequence>
<evidence type="ECO:0000256" key="6">
    <source>
        <dbReference type="ARBA" id="ARBA00022833"/>
    </source>
</evidence>
<dbReference type="EMBL" id="WJQU01000002">
    <property type="protein sequence ID" value="KAJ6641373.1"/>
    <property type="molecule type" value="Genomic_DNA"/>
</dbReference>
<feature type="non-terminal residue" evidence="12">
    <location>
        <position position="249"/>
    </location>
</feature>
<dbReference type="Proteomes" id="UP001151699">
    <property type="component" value="Chromosome B"/>
</dbReference>
<keyword evidence="4" id="KW-0479">Metal-binding</keyword>
<organism evidence="12 13">
    <name type="scientific">Pseudolycoriella hygida</name>
    <dbReference type="NCBI Taxonomy" id="35572"/>
    <lineage>
        <taxon>Eukaryota</taxon>
        <taxon>Metazoa</taxon>
        <taxon>Ecdysozoa</taxon>
        <taxon>Arthropoda</taxon>
        <taxon>Hexapoda</taxon>
        <taxon>Insecta</taxon>
        <taxon>Pterygota</taxon>
        <taxon>Neoptera</taxon>
        <taxon>Endopterygota</taxon>
        <taxon>Diptera</taxon>
        <taxon>Nematocera</taxon>
        <taxon>Sciaroidea</taxon>
        <taxon>Sciaridae</taxon>
        <taxon>Pseudolycoriella</taxon>
    </lineage>
</organism>
<keyword evidence="3" id="KW-0963">Cytoplasm</keyword>
<protein>
    <recommendedName>
        <fullName evidence="7">E3 ubiquitin-protein ligase RNF10</fullName>
    </recommendedName>
    <alternativeName>
        <fullName evidence="8">RING finger protein 10</fullName>
    </alternativeName>
</protein>
<dbReference type="SUPFAM" id="SSF57850">
    <property type="entry name" value="RING/U-box"/>
    <property type="match status" value="1"/>
</dbReference>
<evidence type="ECO:0000256" key="9">
    <source>
        <dbReference type="PROSITE-ProRule" id="PRU00175"/>
    </source>
</evidence>
<dbReference type="PANTHER" id="PTHR12983:SF9">
    <property type="entry name" value="E3 UBIQUITIN-PROTEIN LIGASE RNF10"/>
    <property type="match status" value="1"/>
</dbReference>
<evidence type="ECO:0000256" key="1">
    <source>
        <dbReference type="ARBA" id="ARBA00004496"/>
    </source>
</evidence>
<dbReference type="InterPro" id="IPR039739">
    <property type="entry name" value="MAG2/RNF10"/>
</dbReference>
<reference evidence="12" key="1">
    <citation type="submission" date="2022-07" db="EMBL/GenBank/DDBJ databases">
        <authorList>
            <person name="Trinca V."/>
            <person name="Uliana J.V.C."/>
            <person name="Torres T.T."/>
            <person name="Ward R.J."/>
            <person name="Monesi N."/>
        </authorList>
    </citation>
    <scope>NUCLEOTIDE SEQUENCE</scope>
    <source>
        <strain evidence="12">HSMRA1968</strain>
        <tissue evidence="12">Whole embryos</tissue>
    </source>
</reference>
<dbReference type="PROSITE" id="PS50089">
    <property type="entry name" value="ZF_RING_2"/>
    <property type="match status" value="1"/>
</dbReference>
<comment type="caution">
    <text evidence="12">The sequence shown here is derived from an EMBL/GenBank/DDBJ whole genome shotgun (WGS) entry which is preliminary data.</text>
</comment>
<evidence type="ECO:0000256" key="3">
    <source>
        <dbReference type="ARBA" id="ARBA00022490"/>
    </source>
</evidence>
<dbReference type="SMART" id="SM00184">
    <property type="entry name" value="RING"/>
    <property type="match status" value="1"/>
</dbReference>
<evidence type="ECO:0000259" key="11">
    <source>
        <dbReference type="PROSITE" id="PS50089"/>
    </source>
</evidence>
<feature type="compositionally biased region" description="Polar residues" evidence="10">
    <location>
        <begin position="68"/>
        <end position="81"/>
    </location>
</feature>
<dbReference type="GO" id="GO:0008270">
    <property type="term" value="F:zinc ion binding"/>
    <property type="evidence" value="ECO:0007669"/>
    <property type="project" value="UniProtKB-KW"/>
</dbReference>
<comment type="subcellular location">
    <subcellularLocation>
        <location evidence="1">Cytoplasm</location>
    </subcellularLocation>
</comment>
<dbReference type="PANTHER" id="PTHR12983">
    <property type="entry name" value="RING FINGER 10 FAMILY MEMBER"/>
    <property type="match status" value="1"/>
</dbReference>
<evidence type="ECO:0000256" key="5">
    <source>
        <dbReference type="ARBA" id="ARBA00022771"/>
    </source>
</evidence>
<feature type="domain" description="RING-type" evidence="11">
    <location>
        <begin position="198"/>
        <end position="240"/>
    </location>
</feature>
<proteinExistence type="inferred from homology"/>
<accession>A0A9Q0N0A6</accession>
<evidence type="ECO:0000256" key="8">
    <source>
        <dbReference type="ARBA" id="ARBA00035390"/>
    </source>
</evidence>
<evidence type="ECO:0000256" key="4">
    <source>
        <dbReference type="ARBA" id="ARBA00022723"/>
    </source>
</evidence>
<dbReference type="Gene3D" id="3.30.40.10">
    <property type="entry name" value="Zinc/RING finger domain, C3HC4 (zinc finger)"/>
    <property type="match status" value="1"/>
</dbReference>
<evidence type="ECO:0000256" key="2">
    <source>
        <dbReference type="ARBA" id="ARBA00008117"/>
    </source>
</evidence>
<evidence type="ECO:0000256" key="7">
    <source>
        <dbReference type="ARBA" id="ARBA00035131"/>
    </source>
</evidence>
<feature type="region of interest" description="Disordered" evidence="10">
    <location>
        <begin position="16"/>
        <end position="96"/>
    </location>
</feature>
<name>A0A9Q0N0A6_9DIPT</name>
<dbReference type="GO" id="GO:0000976">
    <property type="term" value="F:transcription cis-regulatory region binding"/>
    <property type="evidence" value="ECO:0007669"/>
    <property type="project" value="TreeGrafter"/>
</dbReference>
<dbReference type="AlphaFoldDB" id="A0A9Q0N0A6"/>
<dbReference type="CDD" id="cd16536">
    <property type="entry name" value="RING-HC_RNF10"/>
    <property type="match status" value="1"/>
</dbReference>
<dbReference type="GO" id="GO:0005634">
    <property type="term" value="C:nucleus"/>
    <property type="evidence" value="ECO:0007669"/>
    <property type="project" value="UniProtKB-ARBA"/>
</dbReference>
<dbReference type="PROSITE" id="PS00518">
    <property type="entry name" value="ZF_RING_1"/>
    <property type="match status" value="1"/>
</dbReference>
<dbReference type="Pfam" id="PF00097">
    <property type="entry name" value="zf-C3HC4"/>
    <property type="match status" value="1"/>
</dbReference>
<dbReference type="GO" id="GO:0045944">
    <property type="term" value="P:positive regulation of transcription by RNA polymerase II"/>
    <property type="evidence" value="ECO:0007669"/>
    <property type="project" value="TreeGrafter"/>
</dbReference>
<gene>
    <name evidence="12" type="primary">rnf10</name>
    <name evidence="12" type="ORF">Bhyg_06312</name>
</gene>